<dbReference type="GO" id="GO:0003723">
    <property type="term" value="F:RNA binding"/>
    <property type="evidence" value="ECO:0007669"/>
    <property type="project" value="TreeGrafter"/>
</dbReference>
<feature type="region of interest" description="Disordered" evidence="4">
    <location>
        <begin position="920"/>
        <end position="984"/>
    </location>
</feature>
<dbReference type="GO" id="GO:0043565">
    <property type="term" value="F:sequence-specific DNA binding"/>
    <property type="evidence" value="ECO:0007669"/>
    <property type="project" value="TreeGrafter"/>
</dbReference>
<feature type="region of interest" description="Disordered" evidence="4">
    <location>
        <begin position="1021"/>
        <end position="1061"/>
    </location>
</feature>
<dbReference type="STRING" id="104421.E2AFV9"/>
<evidence type="ECO:0000313" key="5">
    <source>
        <dbReference type="EMBL" id="EFN67708.1"/>
    </source>
</evidence>
<protein>
    <submittedName>
        <fullName evidence="5">Myb-binding protein 1A</fullName>
    </submittedName>
</protein>
<dbReference type="InParanoid" id="E2AFV9"/>
<keyword evidence="6" id="KW-1185">Reference proteome</keyword>
<accession>E2AFV9</accession>
<reference evidence="5 6" key="1">
    <citation type="journal article" date="2010" name="Science">
        <title>Genomic comparison of the ants Camponotus floridanus and Harpegnathos saltator.</title>
        <authorList>
            <person name="Bonasio R."/>
            <person name="Zhang G."/>
            <person name="Ye C."/>
            <person name="Mutti N.S."/>
            <person name="Fang X."/>
            <person name="Qin N."/>
            <person name="Donahue G."/>
            <person name="Yang P."/>
            <person name="Li Q."/>
            <person name="Li C."/>
            <person name="Zhang P."/>
            <person name="Huang Z."/>
            <person name="Berger S.L."/>
            <person name="Reinberg D."/>
            <person name="Wang J."/>
            <person name="Liebig J."/>
        </authorList>
    </citation>
    <scope>NUCLEOTIDE SEQUENCE [LARGE SCALE GENOMIC DNA]</scope>
    <source>
        <strain evidence="6">C129</strain>
    </source>
</reference>
<dbReference type="Proteomes" id="UP000000311">
    <property type="component" value="Unassembled WGS sequence"/>
</dbReference>
<feature type="compositionally biased region" description="Polar residues" evidence="4">
    <location>
        <begin position="928"/>
        <end position="953"/>
    </location>
</feature>
<dbReference type="PANTHER" id="PTHR13213:SF2">
    <property type="entry name" value="MYB-BINDING PROTEIN 1A"/>
    <property type="match status" value="1"/>
</dbReference>
<comment type="subcellular location">
    <subcellularLocation>
        <location evidence="1">Nucleus</location>
    </subcellularLocation>
</comment>
<organism evidence="6">
    <name type="scientific">Camponotus floridanus</name>
    <name type="common">Florida carpenter ant</name>
    <dbReference type="NCBI Taxonomy" id="104421"/>
    <lineage>
        <taxon>Eukaryota</taxon>
        <taxon>Metazoa</taxon>
        <taxon>Ecdysozoa</taxon>
        <taxon>Arthropoda</taxon>
        <taxon>Hexapoda</taxon>
        <taxon>Insecta</taxon>
        <taxon>Pterygota</taxon>
        <taxon>Neoptera</taxon>
        <taxon>Endopterygota</taxon>
        <taxon>Hymenoptera</taxon>
        <taxon>Apocrita</taxon>
        <taxon>Aculeata</taxon>
        <taxon>Formicoidea</taxon>
        <taxon>Formicidae</taxon>
        <taxon>Formicinae</taxon>
        <taxon>Camponotus</taxon>
    </lineage>
</organism>
<feature type="compositionally biased region" description="Acidic residues" evidence="4">
    <location>
        <begin position="655"/>
        <end position="683"/>
    </location>
</feature>
<evidence type="ECO:0000256" key="3">
    <source>
        <dbReference type="ARBA" id="ARBA00023242"/>
    </source>
</evidence>
<dbReference type="EMBL" id="GL439158">
    <property type="protein sequence ID" value="EFN67708.1"/>
    <property type="molecule type" value="Genomic_DNA"/>
</dbReference>
<dbReference type="FunCoup" id="E2AFV9">
    <property type="interactions" value="234"/>
</dbReference>
<evidence type="ECO:0000256" key="1">
    <source>
        <dbReference type="ARBA" id="ARBA00004123"/>
    </source>
</evidence>
<dbReference type="PANTHER" id="PTHR13213">
    <property type="entry name" value="MYB-BINDING PROTEIN 1A FAMILY MEMBER"/>
    <property type="match status" value="1"/>
</dbReference>
<sequence length="1061" mass="121982">MNSIILDNFDKLKNNNDFVRLNAGVALLNHLCQYNTDQDDKELKYALNRLVRSLGSSQTLARKGNYTTLTVFLMMHPETSIEKLLSITNTQLHPIGKNTKSENADIYMGRILLCGAIIRSKLLVQSTIEIQQQITEILLNAGKQRSYLSFISVMFLNEFIIQLDIESMKKIVWPIVEKEIGKSWPEQTLDTFYLLLIVGDKHPSLVNHKFLKEHFGVKQIIAKESMENIVKLLTALPRIVSYQHPVFKLFCQKLTLTELITDFWKAIDQKFTKPSKSDEYIATEILQLILSNITDKTVIPSLLSPNFLQHILRRFSNCKRNNNDEVLTAFRKVLHLVISATNEDIKTKIQLNILKKLILHPGDLMIEKKTGIKVIQKITANLKLDGIKKLCQLYRDIIENKTIKERENVKVELWTNAERSYAAQLLTRLIGHREALLDQEWKFAQLTFLFNYGLCEVSNVGIELAPQFKNSFYRALDHKLPKLDDMRNLLSILVHDLNSKLQSNAMKLRSPLSDAASDAWRKALNLIEKLEKNTKNAVALPIFHTMNLHMSLQLFSDPEIAIMSIDELQCCYERLIKKSKGQKFADAQEEPQWVEVIVDLLLSLLSRNNHLLRSLVDSVFPHICPYLTPSAVHQILAVLDVKNNQSTLTTKQSDNEDFSDIESESDNEDEGDAATQTDDEDIDVDQINEEEGKRLDESLAAAFKILRENRQARSKKQEKTSEALTHFRIRVIDLLNIYLGSSPSMAVALDMIVPLFALLEFCIKDPHQQPLKHKVQTCLKKLSMIKKFEDTTGVDNTLLMTVLKALIEKGERSTLICQEISENLAECCTFLVKCMQQANLCSKNVVELYSKNLTMFMKKRDCTLSLILFKSVLQLCWEDNWQLALLLVNSAFDGNIRYFRRSQALELLITLYRNNRLKSRKNNKNDNQLNGSTDIPLQSNGKQNNIMCQNGKSNDLEEEEEEETMHSDNVHKKKKKKNKQKEKQLLKKEARELRAKAMSKDIELFKFSNVNLSENDINETEIFQNGHSHDKSTNSKSLNKRNHGKAMEESHEPKKRRKSID</sequence>
<dbReference type="SUPFAM" id="SSF48371">
    <property type="entry name" value="ARM repeat"/>
    <property type="match status" value="1"/>
</dbReference>
<dbReference type="InterPro" id="IPR016024">
    <property type="entry name" value="ARM-type_fold"/>
</dbReference>
<evidence type="ECO:0000256" key="4">
    <source>
        <dbReference type="SAM" id="MobiDB-lite"/>
    </source>
</evidence>
<comment type="similarity">
    <text evidence="2">Belongs to the MYBBP1A family.</text>
</comment>
<dbReference type="Pfam" id="PF04931">
    <property type="entry name" value="DNA_pol_phi"/>
    <property type="match status" value="2"/>
</dbReference>
<dbReference type="OrthoDB" id="342531at2759"/>
<evidence type="ECO:0000313" key="6">
    <source>
        <dbReference type="Proteomes" id="UP000000311"/>
    </source>
</evidence>
<dbReference type="InterPro" id="IPR007015">
    <property type="entry name" value="DNA_pol_V/MYBBP1A"/>
</dbReference>
<evidence type="ECO:0000256" key="2">
    <source>
        <dbReference type="ARBA" id="ARBA00006809"/>
    </source>
</evidence>
<proteinExistence type="inferred from homology"/>
<keyword evidence="3" id="KW-0539">Nucleus</keyword>
<dbReference type="GO" id="GO:0003714">
    <property type="term" value="F:transcription corepressor activity"/>
    <property type="evidence" value="ECO:0007669"/>
    <property type="project" value="TreeGrafter"/>
</dbReference>
<dbReference type="GO" id="GO:0005730">
    <property type="term" value="C:nucleolus"/>
    <property type="evidence" value="ECO:0007669"/>
    <property type="project" value="InterPro"/>
</dbReference>
<feature type="region of interest" description="Disordered" evidence="4">
    <location>
        <begin position="649"/>
        <end position="683"/>
    </location>
</feature>
<gene>
    <name evidence="5" type="ORF">EAG_03271</name>
</gene>
<feature type="compositionally biased region" description="Basic residues" evidence="4">
    <location>
        <begin position="971"/>
        <end position="980"/>
    </location>
</feature>
<name>E2AFV9_CAMFO</name>
<dbReference type="OMA" id="LQTGHFW"/>
<dbReference type="AlphaFoldDB" id="E2AFV9"/>